<evidence type="ECO:0000256" key="1">
    <source>
        <dbReference type="ARBA" id="ARBA00022801"/>
    </source>
</evidence>
<keyword evidence="6" id="KW-1185">Reference proteome</keyword>
<gene>
    <name evidence="5" type="ordered locus">Desmer_4369</name>
</gene>
<keyword evidence="3" id="KW-0812">Transmembrane</keyword>
<keyword evidence="3" id="KW-1133">Transmembrane helix</keyword>
<feature type="transmembrane region" description="Helical" evidence="3">
    <location>
        <begin position="300"/>
        <end position="322"/>
    </location>
</feature>
<name>J7J5G2_DESMD</name>
<feature type="coiled-coil region" evidence="2">
    <location>
        <begin position="330"/>
        <end position="357"/>
    </location>
</feature>
<dbReference type="Proteomes" id="UP000005262">
    <property type="component" value="Chromosome"/>
</dbReference>
<dbReference type="PANTHER" id="PTHR43156">
    <property type="entry name" value="STAGE II SPORULATION PROTEIN E-RELATED"/>
    <property type="match status" value="1"/>
</dbReference>
<dbReference type="PANTHER" id="PTHR43156:SF9">
    <property type="entry name" value="HAMP DOMAIN-CONTAINING PROTEIN"/>
    <property type="match status" value="1"/>
</dbReference>
<dbReference type="InterPro" id="IPR052016">
    <property type="entry name" value="Bact_Sigma-Reg"/>
</dbReference>
<dbReference type="SMART" id="SM00331">
    <property type="entry name" value="PP2C_SIG"/>
    <property type="match status" value="1"/>
</dbReference>
<keyword evidence="2" id="KW-0175">Coiled coil</keyword>
<evidence type="ECO:0000259" key="4">
    <source>
        <dbReference type="SMART" id="SM00331"/>
    </source>
</evidence>
<evidence type="ECO:0000313" key="6">
    <source>
        <dbReference type="Proteomes" id="UP000005262"/>
    </source>
</evidence>
<evidence type="ECO:0000256" key="2">
    <source>
        <dbReference type="SAM" id="Coils"/>
    </source>
</evidence>
<dbReference type="RefSeq" id="WP_014905087.1">
    <property type="nucleotide sequence ID" value="NC_018515.1"/>
</dbReference>
<reference evidence="5 6" key="1">
    <citation type="journal article" date="2012" name="J. Bacteriol.">
        <title>Complete genome sequences of Desulfosporosinus orientis DSM765T, Desulfosporosinus youngiae DSM17734T, Desulfosporosinus meridiei DSM13257T, and Desulfosporosinus acidiphilus DSM22704T.</title>
        <authorList>
            <person name="Pester M."/>
            <person name="Brambilla E."/>
            <person name="Alazard D."/>
            <person name="Rattei T."/>
            <person name="Weinmaier T."/>
            <person name="Han J."/>
            <person name="Lucas S."/>
            <person name="Lapidus A."/>
            <person name="Cheng J.F."/>
            <person name="Goodwin L."/>
            <person name="Pitluck S."/>
            <person name="Peters L."/>
            <person name="Ovchinnikova G."/>
            <person name="Teshima H."/>
            <person name="Detter J.C."/>
            <person name="Han C.S."/>
            <person name="Tapia R."/>
            <person name="Land M.L."/>
            <person name="Hauser L."/>
            <person name="Kyrpides N.C."/>
            <person name="Ivanova N.N."/>
            <person name="Pagani I."/>
            <person name="Huntmann M."/>
            <person name="Wei C.L."/>
            <person name="Davenport K.W."/>
            <person name="Daligault H."/>
            <person name="Chain P.S."/>
            <person name="Chen A."/>
            <person name="Mavromatis K."/>
            <person name="Markowitz V."/>
            <person name="Szeto E."/>
            <person name="Mikhailova N."/>
            <person name="Pati A."/>
            <person name="Wagner M."/>
            <person name="Woyke T."/>
            <person name="Ollivier B."/>
            <person name="Klenk H.P."/>
            <person name="Spring S."/>
            <person name="Loy A."/>
        </authorList>
    </citation>
    <scope>NUCLEOTIDE SEQUENCE [LARGE SCALE GENOMIC DNA]</scope>
    <source>
        <strain evidence="6">ATCC BAA-275 / DSM 13257 / NCIMB 13706 / S10</strain>
    </source>
</reference>
<organism evidence="5 6">
    <name type="scientific">Desulfosporosinus meridiei (strain ATCC BAA-275 / DSM 13257 / KCTC 12902 / NCIMB 13706 / S10)</name>
    <dbReference type="NCBI Taxonomy" id="768704"/>
    <lineage>
        <taxon>Bacteria</taxon>
        <taxon>Bacillati</taxon>
        <taxon>Bacillota</taxon>
        <taxon>Clostridia</taxon>
        <taxon>Eubacteriales</taxon>
        <taxon>Desulfitobacteriaceae</taxon>
        <taxon>Desulfosporosinus</taxon>
    </lineage>
</organism>
<dbReference type="EMBL" id="CP003629">
    <property type="protein sequence ID" value="AFQ46181.1"/>
    <property type="molecule type" value="Genomic_DNA"/>
</dbReference>
<dbReference type="KEGG" id="dmi:Desmer_4369"/>
<evidence type="ECO:0000313" key="5">
    <source>
        <dbReference type="EMBL" id="AFQ46181.1"/>
    </source>
</evidence>
<protein>
    <submittedName>
        <fullName evidence="5">Stage II sporulation protein E (SpoIIE)</fullName>
    </submittedName>
</protein>
<feature type="domain" description="PPM-type phosphatase" evidence="4">
    <location>
        <begin position="381"/>
        <end position="604"/>
    </location>
</feature>
<dbReference type="Gene3D" id="3.60.40.10">
    <property type="entry name" value="PPM-type phosphatase domain"/>
    <property type="match status" value="1"/>
</dbReference>
<dbReference type="InterPro" id="IPR001932">
    <property type="entry name" value="PPM-type_phosphatase-like_dom"/>
</dbReference>
<dbReference type="AlphaFoldDB" id="J7J5G2"/>
<dbReference type="GO" id="GO:0016791">
    <property type="term" value="F:phosphatase activity"/>
    <property type="evidence" value="ECO:0007669"/>
    <property type="project" value="TreeGrafter"/>
</dbReference>
<proteinExistence type="predicted"/>
<reference evidence="6" key="2">
    <citation type="submission" date="2012-08" db="EMBL/GenBank/DDBJ databases">
        <title>Finished genome of Desulfosporosinus meridiei DSM 13257.</title>
        <authorList>
            <person name="Huntemann M."/>
            <person name="Wei C.-L."/>
            <person name="Han J."/>
            <person name="Detter J.C."/>
            <person name="Han C."/>
            <person name="Davenport K."/>
            <person name="Daligault H."/>
            <person name="Erkkila T."/>
            <person name="Gu W."/>
            <person name="Munk A.C.C."/>
            <person name="Teshima H."/>
            <person name="Xu Y."/>
            <person name="Chain P."/>
            <person name="Tapia R."/>
            <person name="Chen A."/>
            <person name="Krypides N."/>
            <person name="Mavromatis K."/>
            <person name="Markowitz V."/>
            <person name="Szeto E."/>
            <person name="Ivanova N."/>
            <person name="Mikhailova N."/>
            <person name="Ovchinnikova G."/>
            <person name="Pagani I."/>
            <person name="Pati A."/>
            <person name="Goodwin L."/>
            <person name="Peters L."/>
            <person name="Pitluck S."/>
            <person name="Woyke T."/>
            <person name="Pester M."/>
            <person name="Spring S."/>
            <person name="Ollivier B."/>
            <person name="Rattei T."/>
            <person name="Klenk H.-P."/>
            <person name="Wagner M."/>
            <person name="Loy A."/>
        </authorList>
    </citation>
    <scope>NUCLEOTIDE SEQUENCE [LARGE SCALE GENOMIC DNA]</scope>
    <source>
        <strain evidence="6">ATCC BAA-275 / DSM 13257 / NCIMB 13706 / S10</strain>
    </source>
</reference>
<keyword evidence="1" id="KW-0378">Hydrolase</keyword>
<dbReference type="eggNOG" id="COG4191">
    <property type="taxonomic scope" value="Bacteria"/>
</dbReference>
<dbReference type="STRING" id="768704.Desmer_4369"/>
<dbReference type="Pfam" id="PF07228">
    <property type="entry name" value="SpoIIE"/>
    <property type="match status" value="1"/>
</dbReference>
<sequence length="604" mass="68090">MNEIKRSGLYDKGTMWVIILACLSIALSMLLTGSLSYNITKKAVIEKLKTKDLFFIVQSAASKIDGRMARAKETSLTMARDPFLMEWVSNGEIDLNARELALKKLNSIAKDYDYSNTFLASVKTHTYWAEGGVAGRLSEANPEDKWFFETIRSKNPIYVNIDYNKERKNTFVFIDALMGNPEQPIGVTGVGLDLGDISKELSSYRYGEIGTIWLVDSLGKIHLAANLEDQGKLLEDILPADICQMVLNGVNNGMDQPEIMEYKNSDGELIDLVHQTLKSTDWQLVLQVPRKETIGFLQTIMTNTILAAVLVLVLITFVFYLVSTRIANPLKRAIKISQELERQVNERTQELKEQNIKIMDSIDYAKKLQETIIASDQEMSEAFKSSFVLWQPRDIVGGDFYWLRKMDNKVILAVADCTGHGVPGALMTMAVAPVLDHIVQAEQHLSPSEIIKELNLRMRSAMNKQGTCITDDGLDIGICIYQENTLVFAGAKIDLYHKTPGGVLRIQGDRHSIGYLRSDPNQTFRDWVVEVSKDDFFYMTTDGFLDQNGGSKNHSFGRKRFLSLLEKCGDLSSQQQRNLVNQALVDFRQEESQRDDITVIGFQV</sequence>
<dbReference type="eggNOG" id="COG2208">
    <property type="taxonomic scope" value="Bacteria"/>
</dbReference>
<feature type="transmembrane region" description="Helical" evidence="3">
    <location>
        <begin position="15"/>
        <end position="39"/>
    </location>
</feature>
<dbReference type="Gene3D" id="3.30.450.20">
    <property type="entry name" value="PAS domain"/>
    <property type="match status" value="1"/>
</dbReference>
<dbReference type="InterPro" id="IPR036457">
    <property type="entry name" value="PPM-type-like_dom_sf"/>
</dbReference>
<accession>J7J5G2</accession>
<dbReference type="SUPFAM" id="SSF81606">
    <property type="entry name" value="PP2C-like"/>
    <property type="match status" value="1"/>
</dbReference>
<dbReference type="HOGENOM" id="CLU_026432_0_0_9"/>
<evidence type="ECO:0000256" key="3">
    <source>
        <dbReference type="SAM" id="Phobius"/>
    </source>
</evidence>
<keyword evidence="3" id="KW-0472">Membrane</keyword>